<dbReference type="InterPro" id="IPR032034">
    <property type="entry name" value="YscD_ppl_1st"/>
</dbReference>
<dbReference type="RefSeq" id="WP_072307100.1">
    <property type="nucleotide sequence ID" value="NZ_FMIQ01000003.1"/>
</dbReference>
<name>A0A1C6YUZ8_HAFAL</name>
<keyword evidence="1" id="KW-0812">Transmembrane</keyword>
<reference evidence="5 6" key="1">
    <citation type="submission" date="2016-09" db="EMBL/GenBank/DDBJ databases">
        <authorList>
            <person name="Capua I."/>
            <person name="De Benedictis P."/>
            <person name="Joannis T."/>
            <person name="Lombin L.H."/>
            <person name="Cattoli G."/>
        </authorList>
    </citation>
    <scope>NUCLEOTIDE SEQUENCE [LARGE SCALE GENOMIC DNA]</scope>
    <source>
        <strain evidence="5 6">GB001</strain>
    </source>
</reference>
<evidence type="ECO:0000259" key="3">
    <source>
        <dbReference type="Pfam" id="PF21934"/>
    </source>
</evidence>
<sequence length="396" mass="43512">MGNERKVRLIGGILHGREIWLEDGKLSIGEHGCDLCIPLNGEGQVVLSINDGQMFVDAGRATVRVNGRRHKTNLPLPDEGLLQTMGLAMAFGRHEANLSHYRLPTGLPAVYWGMMLMLTLFVLVGVFVTWSDHSAKPPPSLSTQVDALLRQKGLTQTVARWDQDGTLQLSGYCQNSAVLQTARLKLESWGVLYRDSVVCTDQLIRDVSDILTQAGYVNAHVTSVVPGEVHITADITMGKRWAIVQPQLAELPGLTHWKIDNPYEAQDKAIIDRVLQDGLAGSVSVTPVGQAFVISGVLDTEQQQILNQLLTQVRQQFPDIALSYQNVSASNEGNQRFPSPIAAIIHGRQGIYLILENNERLRLGSQLPDGSEVVALNDRAVTLKYQGALINTPFNF</sequence>
<dbReference type="Pfam" id="PF21934">
    <property type="entry name" value="Yop-YscD_ppl_3rd"/>
    <property type="match status" value="1"/>
</dbReference>
<keyword evidence="1" id="KW-1133">Transmembrane helix</keyword>
<evidence type="ECO:0000259" key="4">
    <source>
        <dbReference type="Pfam" id="PF21937"/>
    </source>
</evidence>
<evidence type="ECO:0000256" key="1">
    <source>
        <dbReference type="SAM" id="Phobius"/>
    </source>
</evidence>
<dbReference type="AlphaFoldDB" id="A0A1C6YUZ8"/>
<keyword evidence="1" id="KW-0472">Membrane</keyword>
<accession>A0A1C6YUZ8</accession>
<dbReference type="Proteomes" id="UP000094844">
    <property type="component" value="Unassembled WGS sequence"/>
</dbReference>
<dbReference type="NCBIfam" id="TIGR02500">
    <property type="entry name" value="type_III_yscD"/>
    <property type="match status" value="1"/>
</dbReference>
<dbReference type="EMBL" id="FMIQ01000003">
    <property type="protein sequence ID" value="SCM50663.1"/>
    <property type="molecule type" value="Genomic_DNA"/>
</dbReference>
<proteinExistence type="predicted"/>
<feature type="domain" description="YscD-like Bon-like" evidence="2">
    <location>
        <begin position="144"/>
        <end position="199"/>
    </location>
</feature>
<dbReference type="Pfam" id="PF21937">
    <property type="entry name" value="Yop-YscD_ppl_2nd"/>
    <property type="match status" value="1"/>
</dbReference>
<dbReference type="InterPro" id="IPR053946">
    <property type="entry name" value="YscD_ppl_3rd"/>
</dbReference>
<organism evidence="5 6">
    <name type="scientific">Hafnia alvei</name>
    <dbReference type="NCBI Taxonomy" id="569"/>
    <lineage>
        <taxon>Bacteria</taxon>
        <taxon>Pseudomonadati</taxon>
        <taxon>Pseudomonadota</taxon>
        <taxon>Gammaproteobacteria</taxon>
        <taxon>Enterobacterales</taxon>
        <taxon>Hafniaceae</taxon>
        <taxon>Hafnia</taxon>
    </lineage>
</organism>
<feature type="domain" description="YscD-like Bon-like" evidence="4">
    <location>
        <begin position="201"/>
        <end position="261"/>
    </location>
</feature>
<evidence type="ECO:0000259" key="2">
    <source>
        <dbReference type="Pfam" id="PF16693"/>
    </source>
</evidence>
<feature type="domain" description="YscD-like Bon-like" evidence="3">
    <location>
        <begin position="272"/>
        <end position="319"/>
    </location>
</feature>
<evidence type="ECO:0000313" key="6">
    <source>
        <dbReference type="Proteomes" id="UP000094844"/>
    </source>
</evidence>
<dbReference type="InterPro" id="IPR012843">
    <property type="entry name" value="YscD"/>
</dbReference>
<gene>
    <name evidence="5" type="ORF">BN1044_00111</name>
</gene>
<dbReference type="InterPro" id="IPR053947">
    <property type="entry name" value="YscD_ppl__2nd"/>
</dbReference>
<protein>
    <submittedName>
        <fullName evidence="5">Type III secretion protein D</fullName>
    </submittedName>
</protein>
<feature type="transmembrane region" description="Helical" evidence="1">
    <location>
        <begin position="109"/>
        <end position="130"/>
    </location>
</feature>
<dbReference type="Pfam" id="PF16693">
    <property type="entry name" value="Yop-YscD_ppl_1st"/>
    <property type="match status" value="1"/>
</dbReference>
<evidence type="ECO:0000313" key="5">
    <source>
        <dbReference type="EMBL" id="SCM50663.1"/>
    </source>
</evidence>
<dbReference type="OrthoDB" id="7066518at2"/>